<sequence>MTAPAGTALALQALTQLESVILGKRTQLRLALTCLLARGHLLIEDLPGVGKTTLAHALSRTLGLEFQRVQFTSDLLPSDLIGVSVFERESGRFRFHPGPVFTQVLLADEINRATPKAQSALLEAMEEGQVSVDGETHPLPEPFFVIATQNPSEQLGTFGLPESQLDRFLITLTLGYPDPAAERELLMGVSRHELARTLPAVLDPATLQRAQAEVSRVHVSAALVEYVQVLLRATREGGSFQAGLSPRAALGLISAARAWAWLGGRNMVLPEDVQAVFPAVATHRLLLRATGRPGPDTVRALLESVPIP</sequence>
<dbReference type="InterPro" id="IPR011703">
    <property type="entry name" value="ATPase_AAA-3"/>
</dbReference>
<feature type="domain" description="ChlI/MoxR AAA lid" evidence="5">
    <location>
        <begin position="232"/>
        <end position="294"/>
    </location>
</feature>
<evidence type="ECO:0000256" key="1">
    <source>
        <dbReference type="ARBA" id="ARBA00022741"/>
    </source>
</evidence>
<gene>
    <name evidence="6" type="ORF">HNR42_001539</name>
</gene>
<dbReference type="InterPro" id="IPR050764">
    <property type="entry name" value="CbbQ/NirQ/NorQ/GpvN"/>
</dbReference>
<dbReference type="Pfam" id="PF07726">
    <property type="entry name" value="AAA_3"/>
    <property type="match status" value="1"/>
</dbReference>
<evidence type="ECO:0000259" key="4">
    <source>
        <dbReference type="Pfam" id="PF07726"/>
    </source>
</evidence>
<comment type="similarity">
    <text evidence="3">Belongs to the MoxR family.</text>
</comment>
<dbReference type="AlphaFoldDB" id="A0A841HZL4"/>
<dbReference type="Pfam" id="PF17863">
    <property type="entry name" value="AAA_lid_2"/>
    <property type="match status" value="1"/>
</dbReference>
<proteinExistence type="inferred from homology"/>
<comment type="caution">
    <text evidence="6">The sequence shown here is derived from an EMBL/GenBank/DDBJ whole genome shotgun (WGS) entry which is preliminary data.</text>
</comment>
<dbReference type="Gene3D" id="1.10.8.80">
    <property type="entry name" value="Magnesium chelatase subunit I, C-Terminal domain"/>
    <property type="match status" value="1"/>
</dbReference>
<dbReference type="PANTHER" id="PTHR42759:SF5">
    <property type="entry name" value="METHANOL DEHYDROGENASE REGULATOR"/>
    <property type="match status" value="1"/>
</dbReference>
<dbReference type="GO" id="GO:0016887">
    <property type="term" value="F:ATP hydrolysis activity"/>
    <property type="evidence" value="ECO:0007669"/>
    <property type="project" value="InterPro"/>
</dbReference>
<feature type="domain" description="ATPase AAA-3" evidence="4">
    <location>
        <begin position="40"/>
        <end position="170"/>
    </location>
</feature>
<organism evidence="6 7">
    <name type="scientific">Deinobacterium chartae</name>
    <dbReference type="NCBI Taxonomy" id="521158"/>
    <lineage>
        <taxon>Bacteria</taxon>
        <taxon>Thermotogati</taxon>
        <taxon>Deinococcota</taxon>
        <taxon>Deinococci</taxon>
        <taxon>Deinococcales</taxon>
        <taxon>Deinococcaceae</taxon>
        <taxon>Deinobacterium</taxon>
    </lineage>
</organism>
<keyword evidence="1" id="KW-0547">Nucleotide-binding</keyword>
<evidence type="ECO:0000256" key="3">
    <source>
        <dbReference type="ARBA" id="ARBA00061607"/>
    </source>
</evidence>
<evidence type="ECO:0000313" key="6">
    <source>
        <dbReference type="EMBL" id="MBB6098114.1"/>
    </source>
</evidence>
<dbReference type="CDD" id="cd00009">
    <property type="entry name" value="AAA"/>
    <property type="match status" value="1"/>
</dbReference>
<evidence type="ECO:0000259" key="5">
    <source>
        <dbReference type="Pfam" id="PF17863"/>
    </source>
</evidence>
<dbReference type="EC" id="3.6.3.-" evidence="6"/>
<dbReference type="InterPro" id="IPR027417">
    <property type="entry name" value="P-loop_NTPase"/>
</dbReference>
<dbReference type="InterPro" id="IPR041628">
    <property type="entry name" value="ChlI/MoxR_AAA_lid"/>
</dbReference>
<dbReference type="Gene3D" id="3.40.50.300">
    <property type="entry name" value="P-loop containing nucleotide triphosphate hydrolases"/>
    <property type="match status" value="1"/>
</dbReference>
<evidence type="ECO:0000313" key="7">
    <source>
        <dbReference type="Proteomes" id="UP000569951"/>
    </source>
</evidence>
<dbReference type="EMBL" id="JACHHG010000005">
    <property type="protein sequence ID" value="MBB6098114.1"/>
    <property type="molecule type" value="Genomic_DNA"/>
</dbReference>
<keyword evidence="6" id="KW-0378">Hydrolase</keyword>
<keyword evidence="7" id="KW-1185">Reference proteome</keyword>
<dbReference type="PANTHER" id="PTHR42759">
    <property type="entry name" value="MOXR FAMILY PROTEIN"/>
    <property type="match status" value="1"/>
</dbReference>
<accession>A0A841HZL4</accession>
<dbReference type="Proteomes" id="UP000569951">
    <property type="component" value="Unassembled WGS sequence"/>
</dbReference>
<protein>
    <submittedName>
        <fullName evidence="6">MoxR-like ATPase</fullName>
        <ecNumber evidence="6">3.6.3.-</ecNumber>
    </submittedName>
</protein>
<name>A0A841HZL4_9DEIO</name>
<dbReference type="GO" id="GO:0005524">
    <property type="term" value="F:ATP binding"/>
    <property type="evidence" value="ECO:0007669"/>
    <property type="project" value="UniProtKB-KW"/>
</dbReference>
<dbReference type="RefSeq" id="WP_183986223.1">
    <property type="nucleotide sequence ID" value="NZ_JACHHG010000005.1"/>
</dbReference>
<evidence type="ECO:0000256" key="2">
    <source>
        <dbReference type="ARBA" id="ARBA00022840"/>
    </source>
</evidence>
<reference evidence="6 7" key="1">
    <citation type="submission" date="2020-08" db="EMBL/GenBank/DDBJ databases">
        <title>Genomic Encyclopedia of Type Strains, Phase IV (KMG-IV): sequencing the most valuable type-strain genomes for metagenomic binning, comparative biology and taxonomic classification.</title>
        <authorList>
            <person name="Goeker M."/>
        </authorList>
    </citation>
    <scope>NUCLEOTIDE SEQUENCE [LARGE SCALE GENOMIC DNA]</scope>
    <source>
        <strain evidence="6 7">DSM 21458</strain>
    </source>
</reference>
<keyword evidence="2" id="KW-0067">ATP-binding</keyword>
<dbReference type="SUPFAM" id="SSF52540">
    <property type="entry name" value="P-loop containing nucleoside triphosphate hydrolases"/>
    <property type="match status" value="1"/>
</dbReference>
<dbReference type="PIRSF" id="PIRSF002849">
    <property type="entry name" value="AAA_ATPase_chaperone_MoxR_prd"/>
    <property type="match status" value="1"/>
</dbReference>
<dbReference type="FunFam" id="3.40.50.300:FF:000640">
    <property type="entry name" value="MoxR family ATPase"/>
    <property type="match status" value="1"/>
</dbReference>